<keyword evidence="3" id="KW-1185">Reference proteome</keyword>
<feature type="coiled-coil region" evidence="1">
    <location>
        <begin position="38"/>
        <end position="75"/>
    </location>
</feature>
<evidence type="ECO:0000256" key="1">
    <source>
        <dbReference type="SAM" id="Coils"/>
    </source>
</evidence>
<reference evidence="2 3" key="1">
    <citation type="journal article" date="2022" name="Nat. Ecol. Evol.">
        <title>A masculinizing supergene underlies an exaggerated male reproductive morph in a spider.</title>
        <authorList>
            <person name="Hendrickx F."/>
            <person name="De Corte Z."/>
            <person name="Sonet G."/>
            <person name="Van Belleghem S.M."/>
            <person name="Kostlbacher S."/>
            <person name="Vangestel C."/>
        </authorList>
    </citation>
    <scope>NUCLEOTIDE SEQUENCE [LARGE SCALE GENOMIC DNA]</scope>
    <source>
        <strain evidence="2">W744_W776</strain>
    </source>
</reference>
<organism evidence="2 3">
    <name type="scientific">Oedothorax gibbosus</name>
    <dbReference type="NCBI Taxonomy" id="931172"/>
    <lineage>
        <taxon>Eukaryota</taxon>
        <taxon>Metazoa</taxon>
        <taxon>Ecdysozoa</taxon>
        <taxon>Arthropoda</taxon>
        <taxon>Chelicerata</taxon>
        <taxon>Arachnida</taxon>
        <taxon>Araneae</taxon>
        <taxon>Araneomorphae</taxon>
        <taxon>Entelegynae</taxon>
        <taxon>Araneoidea</taxon>
        <taxon>Linyphiidae</taxon>
        <taxon>Erigoninae</taxon>
        <taxon>Oedothorax</taxon>
    </lineage>
</organism>
<gene>
    <name evidence="2" type="ORF">JTE90_026145</name>
</gene>
<keyword evidence="1" id="KW-0175">Coiled coil</keyword>
<protein>
    <submittedName>
        <fullName evidence="2">Uncharacterized protein</fullName>
    </submittedName>
</protein>
<dbReference type="AlphaFoldDB" id="A0AAV6V019"/>
<dbReference type="Proteomes" id="UP000827092">
    <property type="component" value="Unassembled WGS sequence"/>
</dbReference>
<evidence type="ECO:0000313" key="2">
    <source>
        <dbReference type="EMBL" id="KAG8189844.1"/>
    </source>
</evidence>
<name>A0AAV6V019_9ARAC</name>
<accession>A0AAV6V019</accession>
<comment type="caution">
    <text evidence="2">The sequence shown here is derived from an EMBL/GenBank/DDBJ whole genome shotgun (WGS) entry which is preliminary data.</text>
</comment>
<dbReference type="EMBL" id="JAFNEN010000202">
    <property type="protein sequence ID" value="KAG8189844.1"/>
    <property type="molecule type" value="Genomic_DNA"/>
</dbReference>
<proteinExistence type="predicted"/>
<sequence>MAKTAAERQKKRRKRLKIFGKYDQYKQKVTAQKQVLRKKKLKTKTNGLQEKIIRQEKDRINHAKYRAKLKEAENQLTSAD</sequence>
<evidence type="ECO:0000313" key="3">
    <source>
        <dbReference type="Proteomes" id="UP000827092"/>
    </source>
</evidence>